<protein>
    <submittedName>
        <fullName evidence="1">Uncharacterized protein</fullName>
    </submittedName>
</protein>
<sequence length="207" mass="23366">MKIRKNLIMLVVLLCTLSLIGCSQTSSEVVEYQEQVASLENQLSLEQQKNKELQTKITTLESALKKYQQVDDTYSLLKVYTVDANTMETLVLDELFPQDNIINTLDTLANSLSQNVFENLGIEILSIEDIDGQKIAHIDLQDDATIPVTWNSFFQGSTGGKITTDSLKMTFLQSNYPSEWIDGISFTYKGEPITGDHVEELTKIIYR</sequence>
<proteinExistence type="predicted"/>
<organism evidence="1 2">
    <name type="scientific">Candidatus Epulonipiscium fishelsonii</name>
    <dbReference type="NCBI Taxonomy" id="77094"/>
    <lineage>
        <taxon>Bacteria</taxon>
        <taxon>Bacillati</taxon>
        <taxon>Bacillota</taxon>
        <taxon>Clostridia</taxon>
        <taxon>Lachnospirales</taxon>
        <taxon>Lachnospiraceae</taxon>
        <taxon>Candidatus Epulonipiscium</taxon>
    </lineage>
</organism>
<accession>A0ACC8XAL1</accession>
<name>A0ACC8XAL1_9FIRM</name>
<dbReference type="Proteomes" id="UP000188605">
    <property type="component" value="Unassembled WGS sequence"/>
</dbReference>
<gene>
    <name evidence="1" type="ORF">AN396_08370</name>
</gene>
<dbReference type="EMBL" id="LJDB01000064">
    <property type="protein sequence ID" value="ONI39409.1"/>
    <property type="molecule type" value="Genomic_DNA"/>
</dbReference>
<reference evidence="1" key="1">
    <citation type="submission" date="2016-08" db="EMBL/GenBank/DDBJ databases">
        <authorList>
            <person name="Ngugi D.K."/>
            <person name="Miyake S."/>
            <person name="Stingl U."/>
        </authorList>
    </citation>
    <scope>NUCLEOTIDE SEQUENCE</scope>
    <source>
        <strain evidence="1">SCG-B11WGA-EpuloA1</strain>
    </source>
</reference>
<keyword evidence="2" id="KW-1185">Reference proteome</keyword>
<evidence type="ECO:0000313" key="1">
    <source>
        <dbReference type="EMBL" id="ONI39409.1"/>
    </source>
</evidence>
<comment type="caution">
    <text evidence="1">The sequence shown here is derived from an EMBL/GenBank/DDBJ whole genome shotgun (WGS) entry which is preliminary data.</text>
</comment>
<evidence type="ECO:0000313" key="2">
    <source>
        <dbReference type="Proteomes" id="UP000188605"/>
    </source>
</evidence>